<dbReference type="Proteomes" id="UP000247409">
    <property type="component" value="Unassembled WGS sequence"/>
</dbReference>
<comment type="caution">
    <text evidence="5">The sequence shown here is derived from an EMBL/GenBank/DDBJ whole genome shotgun (WGS) entry which is preliminary data.</text>
</comment>
<protein>
    <submittedName>
        <fullName evidence="5">CBS domain-containing protein CBSX3, mitochondrial</fullName>
    </submittedName>
</protein>
<feature type="region of interest" description="Disordered" evidence="3">
    <location>
        <begin position="22"/>
        <end position="48"/>
    </location>
</feature>
<evidence type="ECO:0000259" key="4">
    <source>
        <dbReference type="PROSITE" id="PS51371"/>
    </source>
</evidence>
<gene>
    <name evidence="5" type="ORF">BWQ96_07919</name>
</gene>
<feature type="domain" description="CBS" evidence="4">
    <location>
        <begin position="124"/>
        <end position="182"/>
    </location>
</feature>
<dbReference type="Pfam" id="PF00571">
    <property type="entry name" value="CBS"/>
    <property type="match status" value="2"/>
</dbReference>
<name>A0A2V3IK21_9FLOR</name>
<dbReference type="InterPro" id="IPR044725">
    <property type="entry name" value="CBSX3_CBS_dom"/>
</dbReference>
<dbReference type="Gene3D" id="3.10.580.10">
    <property type="entry name" value="CBS-domain"/>
    <property type="match status" value="1"/>
</dbReference>
<dbReference type="InterPro" id="IPR046342">
    <property type="entry name" value="CBS_dom_sf"/>
</dbReference>
<accession>A0A2V3IK21</accession>
<dbReference type="PROSITE" id="PS51371">
    <property type="entry name" value="CBS"/>
    <property type="match status" value="2"/>
</dbReference>
<evidence type="ECO:0000313" key="6">
    <source>
        <dbReference type="Proteomes" id="UP000247409"/>
    </source>
</evidence>
<proteinExistence type="predicted"/>
<dbReference type="OrthoDB" id="418595at2759"/>
<dbReference type="PANTHER" id="PTHR43080:SF2">
    <property type="entry name" value="CBS DOMAIN-CONTAINING PROTEIN"/>
    <property type="match status" value="1"/>
</dbReference>
<evidence type="ECO:0000256" key="2">
    <source>
        <dbReference type="PROSITE-ProRule" id="PRU00703"/>
    </source>
</evidence>
<feature type="domain" description="CBS" evidence="4">
    <location>
        <begin position="55"/>
        <end position="115"/>
    </location>
</feature>
<sequence length="195" mass="21604">MSLLRRSALLFRTITAQQFRPLASTPTAQPATPPESETKSSGSDRGLGTVRDVLKTKGEKFFYTFGDALVYDAVKEMVKHNIGSLIIVEGDDKKPVGIVTETDYLNKVIVRGRSSKSTLVRDIMSTKKFTFVNPDATLTECMELMTVRRIRHIPVVEEGSHKVLGMVSIGDIVSELVAAHKREGEHMRSFISGSY</sequence>
<keyword evidence="6" id="KW-1185">Reference proteome</keyword>
<keyword evidence="1 2" id="KW-0129">CBS domain</keyword>
<dbReference type="InterPro" id="IPR000644">
    <property type="entry name" value="CBS_dom"/>
</dbReference>
<dbReference type="STRING" id="448386.A0A2V3IK21"/>
<dbReference type="InterPro" id="IPR051257">
    <property type="entry name" value="Diverse_CBS-Domain"/>
</dbReference>
<organism evidence="5 6">
    <name type="scientific">Gracilariopsis chorda</name>
    <dbReference type="NCBI Taxonomy" id="448386"/>
    <lineage>
        <taxon>Eukaryota</taxon>
        <taxon>Rhodophyta</taxon>
        <taxon>Florideophyceae</taxon>
        <taxon>Rhodymeniophycidae</taxon>
        <taxon>Gracilariales</taxon>
        <taxon>Gracilariaceae</taxon>
        <taxon>Gracilariopsis</taxon>
    </lineage>
</organism>
<evidence type="ECO:0000313" key="5">
    <source>
        <dbReference type="EMBL" id="PXF42399.1"/>
    </source>
</evidence>
<reference evidence="5 6" key="1">
    <citation type="journal article" date="2018" name="Mol. Biol. Evol.">
        <title>Analysis of the draft genome of the red seaweed Gracilariopsis chorda provides insights into genome size evolution in Rhodophyta.</title>
        <authorList>
            <person name="Lee J."/>
            <person name="Yang E.C."/>
            <person name="Graf L."/>
            <person name="Yang J.H."/>
            <person name="Qiu H."/>
            <person name="Zel Zion U."/>
            <person name="Chan C.X."/>
            <person name="Stephens T.G."/>
            <person name="Weber A.P.M."/>
            <person name="Boo G.H."/>
            <person name="Boo S.M."/>
            <person name="Kim K.M."/>
            <person name="Shin Y."/>
            <person name="Jung M."/>
            <person name="Lee S.J."/>
            <person name="Yim H.S."/>
            <person name="Lee J.H."/>
            <person name="Bhattacharya D."/>
            <person name="Yoon H.S."/>
        </authorList>
    </citation>
    <scope>NUCLEOTIDE SEQUENCE [LARGE SCALE GENOMIC DNA]</scope>
    <source>
        <strain evidence="5 6">SKKU-2015</strain>
        <tissue evidence="5">Whole body</tissue>
    </source>
</reference>
<evidence type="ECO:0000256" key="1">
    <source>
        <dbReference type="ARBA" id="ARBA00023122"/>
    </source>
</evidence>
<dbReference type="PANTHER" id="PTHR43080">
    <property type="entry name" value="CBS DOMAIN-CONTAINING PROTEIN CBSX3, MITOCHONDRIAL"/>
    <property type="match status" value="1"/>
</dbReference>
<dbReference type="SUPFAM" id="SSF54631">
    <property type="entry name" value="CBS-domain pair"/>
    <property type="match status" value="1"/>
</dbReference>
<dbReference type="SMART" id="SM00116">
    <property type="entry name" value="CBS"/>
    <property type="match status" value="2"/>
</dbReference>
<dbReference type="CDD" id="cd04623">
    <property type="entry name" value="CBS_pair_bac_euk"/>
    <property type="match status" value="1"/>
</dbReference>
<evidence type="ECO:0000256" key="3">
    <source>
        <dbReference type="SAM" id="MobiDB-lite"/>
    </source>
</evidence>
<dbReference type="AlphaFoldDB" id="A0A2V3IK21"/>
<dbReference type="EMBL" id="NBIV01000166">
    <property type="protein sequence ID" value="PXF42399.1"/>
    <property type="molecule type" value="Genomic_DNA"/>
</dbReference>